<organism evidence="1 2">
    <name type="scientific">Virgisporangium ochraceum</name>
    <dbReference type="NCBI Taxonomy" id="65505"/>
    <lineage>
        <taxon>Bacteria</taxon>
        <taxon>Bacillati</taxon>
        <taxon>Actinomycetota</taxon>
        <taxon>Actinomycetes</taxon>
        <taxon>Micromonosporales</taxon>
        <taxon>Micromonosporaceae</taxon>
        <taxon>Virgisporangium</taxon>
    </lineage>
</organism>
<dbReference type="Proteomes" id="UP000635606">
    <property type="component" value="Unassembled WGS sequence"/>
</dbReference>
<protein>
    <recommendedName>
        <fullName evidence="3">Knr4/Smi1-like domain-containing protein</fullName>
    </recommendedName>
</protein>
<dbReference type="EMBL" id="BOPH01000034">
    <property type="protein sequence ID" value="GIJ67877.1"/>
    <property type="molecule type" value="Genomic_DNA"/>
</dbReference>
<dbReference type="AlphaFoldDB" id="A0A8J3ZPN0"/>
<dbReference type="SUPFAM" id="SSF160631">
    <property type="entry name" value="SMI1/KNR4-like"/>
    <property type="match status" value="1"/>
</dbReference>
<dbReference type="RefSeq" id="WP_203927834.1">
    <property type="nucleotide sequence ID" value="NZ_BOPH01000034.1"/>
</dbReference>
<evidence type="ECO:0000313" key="1">
    <source>
        <dbReference type="EMBL" id="GIJ67877.1"/>
    </source>
</evidence>
<dbReference type="InterPro" id="IPR045642">
    <property type="entry name" value="DUF6406"/>
</dbReference>
<evidence type="ECO:0008006" key="3">
    <source>
        <dbReference type="Google" id="ProtNLM"/>
    </source>
</evidence>
<keyword evidence="2" id="KW-1185">Reference proteome</keyword>
<sequence>MTETVLLRPSTPGFSEDDAIAFGVLRMRSNPPRMLLSAHVEGADREPVWLSLGDTAEFGGTTWRFEDVHFTNPDSWVATVRSVPPGAPPFTPPPLDGDRVWNRVELQPSGPVDEAAIAALEQRLGLAHGLPPGYRRWLAENNGATMPGAVHVPGFRFRLSEARPLLGIHPDEPHRDLGLGPMRAPAGFTREHVVIAVATGGLIAVRTEVPGLDEVVFLNELGATFGAPPLERVAPDIYAFCAYLQPAPPVAPARLADDTGTDPWL</sequence>
<evidence type="ECO:0000313" key="2">
    <source>
        <dbReference type="Proteomes" id="UP000635606"/>
    </source>
</evidence>
<gene>
    <name evidence="1" type="ORF">Voc01_027940</name>
</gene>
<dbReference type="InterPro" id="IPR037883">
    <property type="entry name" value="Knr4/Smi1-like_sf"/>
</dbReference>
<proteinExistence type="predicted"/>
<reference evidence="1" key="1">
    <citation type="submission" date="2021-01" db="EMBL/GenBank/DDBJ databases">
        <title>Whole genome shotgun sequence of Virgisporangium ochraceum NBRC 16418.</title>
        <authorList>
            <person name="Komaki H."/>
            <person name="Tamura T."/>
        </authorList>
    </citation>
    <scope>NUCLEOTIDE SEQUENCE</scope>
    <source>
        <strain evidence="1">NBRC 16418</strain>
    </source>
</reference>
<accession>A0A8J3ZPN0</accession>
<dbReference type="Pfam" id="PF19944">
    <property type="entry name" value="DUF6406"/>
    <property type="match status" value="1"/>
</dbReference>
<comment type="caution">
    <text evidence="1">The sequence shown here is derived from an EMBL/GenBank/DDBJ whole genome shotgun (WGS) entry which is preliminary data.</text>
</comment>
<name>A0A8J3ZPN0_9ACTN</name>